<dbReference type="RefSeq" id="WP_146237539.1">
    <property type="nucleotide sequence ID" value="NZ_QKLZ01000009.1"/>
</dbReference>
<gene>
    <name evidence="1" type="ORF">SAMN05216184_10990</name>
</gene>
<name>A0A2Y9ANU6_9MICO</name>
<organism evidence="1 2">
    <name type="scientific">Georgenia satyanarayanai</name>
    <dbReference type="NCBI Taxonomy" id="860221"/>
    <lineage>
        <taxon>Bacteria</taxon>
        <taxon>Bacillati</taxon>
        <taxon>Actinomycetota</taxon>
        <taxon>Actinomycetes</taxon>
        <taxon>Micrococcales</taxon>
        <taxon>Bogoriellaceae</taxon>
        <taxon>Georgenia</taxon>
    </lineage>
</organism>
<evidence type="ECO:0000313" key="1">
    <source>
        <dbReference type="EMBL" id="SSA44029.1"/>
    </source>
</evidence>
<accession>A0A2Y9ANU6</accession>
<sequence length="147" mass="15931">MAAFLRSLRGSVAPVEAVYHVEANPGGTGNHMHLWVRSSRLPRRAVASAVACAGFGTVFDVRRVELPAEGQRLQATTYGMKACLQRPAGATGLWPAAEQYLTLNGDRLEHHTRDFYLDRSGSPAGGVRAAIREARQQYGLRGGWATV</sequence>
<keyword evidence="2" id="KW-1185">Reference proteome</keyword>
<dbReference type="AlphaFoldDB" id="A0A2Y9ANU6"/>
<reference evidence="1 2" key="1">
    <citation type="submission" date="2016-10" db="EMBL/GenBank/DDBJ databases">
        <authorList>
            <person name="Cai Z."/>
        </authorList>
    </citation>
    <scope>NUCLEOTIDE SEQUENCE [LARGE SCALE GENOMIC DNA]</scope>
    <source>
        <strain evidence="1 2">CGMCC 1.10826</strain>
    </source>
</reference>
<dbReference type="Proteomes" id="UP000250222">
    <property type="component" value="Unassembled WGS sequence"/>
</dbReference>
<protein>
    <submittedName>
        <fullName evidence="1">Uncharacterized protein</fullName>
    </submittedName>
</protein>
<evidence type="ECO:0000313" key="2">
    <source>
        <dbReference type="Proteomes" id="UP000250222"/>
    </source>
</evidence>
<dbReference type="OrthoDB" id="5906096at2"/>
<dbReference type="EMBL" id="UETB01000009">
    <property type="protein sequence ID" value="SSA44029.1"/>
    <property type="molecule type" value="Genomic_DNA"/>
</dbReference>
<proteinExistence type="predicted"/>